<protein>
    <recommendedName>
        <fullName evidence="1">RanBD1 domain-containing protein</fullName>
    </recommendedName>
</protein>
<dbReference type="PANTHER" id="PTHR23138:SF87">
    <property type="entry name" value="E3 SUMO-PROTEIN LIGASE RANBP2"/>
    <property type="match status" value="1"/>
</dbReference>
<dbReference type="GO" id="GO:0005096">
    <property type="term" value="F:GTPase activator activity"/>
    <property type="evidence" value="ECO:0007669"/>
    <property type="project" value="TreeGrafter"/>
</dbReference>
<evidence type="ECO:0000313" key="2">
    <source>
        <dbReference type="Ensembl" id="ENSCSAVP00000011027.1"/>
    </source>
</evidence>
<organism evidence="2 3">
    <name type="scientific">Ciona savignyi</name>
    <name type="common">Pacific transparent sea squirt</name>
    <dbReference type="NCBI Taxonomy" id="51511"/>
    <lineage>
        <taxon>Eukaryota</taxon>
        <taxon>Metazoa</taxon>
        <taxon>Chordata</taxon>
        <taxon>Tunicata</taxon>
        <taxon>Ascidiacea</taxon>
        <taxon>Phlebobranchia</taxon>
        <taxon>Cionidae</taxon>
        <taxon>Ciona</taxon>
    </lineage>
</organism>
<reference evidence="2" key="3">
    <citation type="submission" date="2025-09" db="UniProtKB">
        <authorList>
            <consortium name="Ensembl"/>
        </authorList>
    </citation>
    <scope>IDENTIFICATION</scope>
</reference>
<reference evidence="3" key="1">
    <citation type="submission" date="2003-08" db="EMBL/GenBank/DDBJ databases">
        <authorList>
            <person name="Birren B."/>
            <person name="Nusbaum C."/>
            <person name="Abebe A."/>
            <person name="Abouelleil A."/>
            <person name="Adekoya E."/>
            <person name="Ait-zahra M."/>
            <person name="Allen N."/>
            <person name="Allen T."/>
            <person name="An P."/>
            <person name="Anderson M."/>
            <person name="Anderson S."/>
            <person name="Arachchi H."/>
            <person name="Armbruster J."/>
            <person name="Bachantsang P."/>
            <person name="Baldwin J."/>
            <person name="Barry A."/>
            <person name="Bayul T."/>
            <person name="Blitshsteyn B."/>
            <person name="Bloom T."/>
            <person name="Blye J."/>
            <person name="Boguslavskiy L."/>
            <person name="Borowsky M."/>
            <person name="Boukhgalter B."/>
            <person name="Brunache A."/>
            <person name="Butler J."/>
            <person name="Calixte N."/>
            <person name="Calvo S."/>
            <person name="Camarata J."/>
            <person name="Campo K."/>
            <person name="Chang J."/>
            <person name="Cheshatsang Y."/>
            <person name="Citroen M."/>
            <person name="Collymore A."/>
            <person name="Considine T."/>
            <person name="Cook A."/>
            <person name="Cooke P."/>
            <person name="Corum B."/>
            <person name="Cuomo C."/>
            <person name="David R."/>
            <person name="Dawoe T."/>
            <person name="Degray S."/>
            <person name="Dodge S."/>
            <person name="Dooley K."/>
            <person name="Dorje P."/>
            <person name="Dorjee K."/>
            <person name="Dorris L."/>
            <person name="Duffey N."/>
            <person name="Dupes A."/>
            <person name="Elkins T."/>
            <person name="Engels R."/>
            <person name="Erickson J."/>
            <person name="Farina A."/>
            <person name="Faro S."/>
            <person name="Ferreira P."/>
            <person name="Fischer H."/>
            <person name="Fitzgerald M."/>
            <person name="Foley K."/>
            <person name="Gage D."/>
            <person name="Galagan J."/>
            <person name="Gearin G."/>
            <person name="Gnerre S."/>
            <person name="Gnirke A."/>
            <person name="Goyette A."/>
            <person name="Graham J."/>
            <person name="Grandbois E."/>
            <person name="Gyaltsen K."/>
            <person name="Hafez N."/>
            <person name="Hagopian D."/>
            <person name="Hagos B."/>
            <person name="Hall J."/>
            <person name="Hatcher B."/>
            <person name="Heller A."/>
            <person name="Higgins H."/>
            <person name="Honan T."/>
            <person name="Horn A."/>
            <person name="Houde N."/>
            <person name="Hughes L."/>
            <person name="Hulme W."/>
            <person name="Husby E."/>
            <person name="Iliev I."/>
            <person name="Jaffe D."/>
            <person name="Jones C."/>
            <person name="Kamal M."/>
            <person name="Kamat A."/>
            <person name="Kamvysselis M."/>
            <person name="Karlsson E."/>
            <person name="Kells C."/>
            <person name="Kieu A."/>
            <person name="Kisner P."/>
            <person name="Kodira C."/>
            <person name="Kulbokas E."/>
            <person name="Labutti K."/>
            <person name="Lama D."/>
            <person name="Landers T."/>
            <person name="Leger J."/>
            <person name="Levine S."/>
            <person name="Lewis D."/>
            <person name="Lewis T."/>
            <person name="Lindblad-toh K."/>
            <person name="Liu X."/>
            <person name="Lokyitsang T."/>
            <person name="Lokyitsang Y."/>
            <person name="Lucien O."/>
            <person name="Lui A."/>
            <person name="Ma L.J."/>
            <person name="Mabbitt R."/>
            <person name="Macdonald J."/>
            <person name="Maclean C."/>
            <person name="Major J."/>
            <person name="Manning J."/>
            <person name="Marabella R."/>
            <person name="Maru K."/>
            <person name="Matthews C."/>
            <person name="Mauceli E."/>
            <person name="Mccarthy M."/>
            <person name="Mcdonough S."/>
            <person name="Mcghee T."/>
            <person name="Meldrim J."/>
            <person name="Meneus L."/>
            <person name="Mesirov J."/>
            <person name="Mihalev A."/>
            <person name="Mihova T."/>
            <person name="Mikkelsen T."/>
            <person name="Mlenga V."/>
            <person name="Moru K."/>
            <person name="Mozes J."/>
            <person name="Mulrain L."/>
            <person name="Munson G."/>
            <person name="Naylor J."/>
            <person name="Newes C."/>
            <person name="Nguyen C."/>
            <person name="Nguyen N."/>
            <person name="Nguyen T."/>
            <person name="Nicol R."/>
            <person name="Nielsen C."/>
            <person name="Nizzari M."/>
            <person name="Norbu C."/>
            <person name="Norbu N."/>
            <person name="O'donnell P."/>
            <person name="Okoawo O."/>
            <person name="O'leary S."/>
            <person name="Omotosho B."/>
            <person name="O'neill K."/>
            <person name="Osman S."/>
            <person name="Parker S."/>
            <person name="Perrin D."/>
            <person name="Phunkhang P."/>
            <person name="Piqani B."/>
            <person name="Purcell S."/>
            <person name="Rachupka T."/>
            <person name="Ramasamy U."/>
            <person name="Rameau R."/>
            <person name="Ray V."/>
            <person name="Raymond C."/>
            <person name="Retta R."/>
            <person name="Richardson S."/>
            <person name="Rise C."/>
            <person name="Rodriguez J."/>
            <person name="Rogers J."/>
            <person name="Rogov P."/>
            <person name="Rutman M."/>
            <person name="Schupbach R."/>
            <person name="Seaman C."/>
            <person name="Settipalli S."/>
            <person name="Sharpe T."/>
            <person name="Sheridan J."/>
            <person name="Sherpa N."/>
            <person name="Shi J."/>
            <person name="Smirnov S."/>
            <person name="Smith C."/>
            <person name="Sougnez C."/>
            <person name="Spencer B."/>
            <person name="Stalker J."/>
            <person name="Stange-thomann N."/>
            <person name="Stavropoulos S."/>
            <person name="Stetson K."/>
            <person name="Stone C."/>
            <person name="Stone S."/>
            <person name="Stubbs M."/>
            <person name="Talamas J."/>
            <person name="Tchuinga P."/>
            <person name="Tenzing P."/>
            <person name="Tesfaye S."/>
            <person name="Theodore J."/>
            <person name="Thoulutsang Y."/>
            <person name="Topham K."/>
            <person name="Towey S."/>
            <person name="Tsamla T."/>
            <person name="Tsomo N."/>
            <person name="Vallee D."/>
            <person name="Vassiliev H."/>
            <person name="Venkataraman V."/>
            <person name="Vinson J."/>
            <person name="Vo A."/>
            <person name="Wade C."/>
            <person name="Wang S."/>
            <person name="Wangchuk T."/>
            <person name="Wangdi T."/>
            <person name="Whittaker C."/>
            <person name="Wilkinson J."/>
            <person name="Wu Y."/>
            <person name="Wyman D."/>
            <person name="Yadav S."/>
            <person name="Yang S."/>
            <person name="Yang X."/>
            <person name="Yeager S."/>
            <person name="Yee E."/>
            <person name="Young G."/>
            <person name="Zainoun J."/>
            <person name="Zembeck L."/>
            <person name="Zimmer A."/>
            <person name="Zody M."/>
            <person name="Lander E."/>
        </authorList>
    </citation>
    <scope>NUCLEOTIDE SEQUENCE [LARGE SCALE GENOMIC DNA]</scope>
</reference>
<dbReference type="GeneTree" id="ENSGT00900000141073"/>
<dbReference type="Ensembl" id="ENSCSAVT00000011158.1">
    <property type="protein sequence ID" value="ENSCSAVP00000011027.1"/>
    <property type="gene ID" value="ENSCSAVG00000006453.1"/>
</dbReference>
<dbReference type="SUPFAM" id="SSF50729">
    <property type="entry name" value="PH domain-like"/>
    <property type="match status" value="1"/>
</dbReference>
<dbReference type="GO" id="GO:0005737">
    <property type="term" value="C:cytoplasm"/>
    <property type="evidence" value="ECO:0007669"/>
    <property type="project" value="TreeGrafter"/>
</dbReference>
<dbReference type="AlphaFoldDB" id="H2Z0B5"/>
<sequence length="131" mass="14986">MKLEPKFDSDRTWTWTAADFSDGESTEMQNFALRFKTSQQANEFKDKFEECQVLIDDTNSSICSISKENATNLINQAEKMKSELDFFKDKLSMKQKIDLENTLTEGTGVSSLPRLPNLTLTPLVKQHQKAK</sequence>
<dbReference type="Proteomes" id="UP000007875">
    <property type="component" value="Unassembled WGS sequence"/>
</dbReference>
<evidence type="ECO:0000259" key="1">
    <source>
        <dbReference type="PROSITE" id="PS50196"/>
    </source>
</evidence>
<dbReference type="InterPro" id="IPR000156">
    <property type="entry name" value="Ran_bind_dom"/>
</dbReference>
<dbReference type="InterPro" id="IPR045255">
    <property type="entry name" value="RanBP1-like"/>
</dbReference>
<dbReference type="PROSITE" id="PS50196">
    <property type="entry name" value="RANBD1"/>
    <property type="match status" value="1"/>
</dbReference>
<dbReference type="PANTHER" id="PTHR23138">
    <property type="entry name" value="RAN BINDING PROTEIN"/>
    <property type="match status" value="1"/>
</dbReference>
<evidence type="ECO:0000313" key="3">
    <source>
        <dbReference type="Proteomes" id="UP000007875"/>
    </source>
</evidence>
<accession>H2Z0B5</accession>
<proteinExistence type="predicted"/>
<reference evidence="2" key="2">
    <citation type="submission" date="2025-08" db="UniProtKB">
        <authorList>
            <consortium name="Ensembl"/>
        </authorList>
    </citation>
    <scope>IDENTIFICATION</scope>
</reference>
<dbReference type="HOGENOM" id="CLU_1932244_0_0_1"/>
<dbReference type="GO" id="GO:0005643">
    <property type="term" value="C:nuclear pore"/>
    <property type="evidence" value="ECO:0007669"/>
    <property type="project" value="TreeGrafter"/>
</dbReference>
<name>H2Z0B5_CIOSA</name>
<keyword evidence="3" id="KW-1185">Reference proteome</keyword>
<feature type="domain" description="RanBD1" evidence="1">
    <location>
        <begin position="1"/>
        <end position="57"/>
    </location>
</feature>
<dbReference type="Gene3D" id="2.30.29.30">
    <property type="entry name" value="Pleckstrin-homology domain (PH domain)/Phosphotyrosine-binding domain (PTB)"/>
    <property type="match status" value="1"/>
</dbReference>
<dbReference type="Pfam" id="PF00638">
    <property type="entry name" value="Ran_BP1"/>
    <property type="match status" value="1"/>
</dbReference>
<dbReference type="InterPro" id="IPR011993">
    <property type="entry name" value="PH-like_dom_sf"/>
</dbReference>